<keyword evidence="4" id="KW-0812">Transmembrane</keyword>
<evidence type="ECO:0000256" key="3">
    <source>
        <dbReference type="SAM" id="MobiDB-lite"/>
    </source>
</evidence>
<dbReference type="GO" id="GO:0005789">
    <property type="term" value="C:endoplasmic reticulum membrane"/>
    <property type="evidence" value="ECO:0007669"/>
    <property type="project" value="InterPro"/>
</dbReference>
<dbReference type="InterPro" id="IPR000535">
    <property type="entry name" value="MSP_dom"/>
</dbReference>
<dbReference type="Proteomes" id="UP000796880">
    <property type="component" value="Unassembled WGS sequence"/>
</dbReference>
<dbReference type="FunFam" id="2.60.40.10:FF:000813">
    <property type="entry name" value="Vesicle-associated protein 1-1"/>
    <property type="match status" value="1"/>
</dbReference>
<keyword evidence="2" id="KW-0175">Coiled coil</keyword>
<dbReference type="InterPro" id="IPR008962">
    <property type="entry name" value="PapD-like_sf"/>
</dbReference>
<sequence length="362" mass="40336">MSAPLLEIQPKELKFICELKKQSSCSISMTNNTDCHVAFKVKTTSPKKYCVRPNVGVIMPKSICEFTVTMQAPRTPPLDFECKDKFLIQSTIVPAGTSDEEITANTFVRNGDKYVEEKKMRVALISPPQSPMLFPINGALKNGHGHEVSIVKGQAFSGVEVPPQHNMIIKDVEESVMVNTEKSKPTEDTELKSGKDLGFKPVKDGKIKPTEDLELKQEKDAGLKPANNVEPKLEKDVVLKPEKDVELNVAKDIELKPEKDVVLKSVKDLNLKPAEDVESLKLIKDIEDMKSKLSELELKLSKAEVTISKLTDEKSSSIEERRILQEALVELRNRGMIQVGFPLLYVCMVALISVALGYRLHA</sequence>
<evidence type="ECO:0000256" key="1">
    <source>
        <dbReference type="ARBA" id="ARBA00008932"/>
    </source>
</evidence>
<keyword evidence="4" id="KW-1133">Transmembrane helix</keyword>
<evidence type="ECO:0000313" key="7">
    <source>
        <dbReference type="Proteomes" id="UP000796880"/>
    </source>
</evidence>
<keyword evidence="4" id="KW-0472">Membrane</keyword>
<dbReference type="EMBL" id="VOIH02000002">
    <property type="protein sequence ID" value="KAF3454385.1"/>
    <property type="molecule type" value="Genomic_DNA"/>
</dbReference>
<dbReference type="GO" id="GO:0090158">
    <property type="term" value="P:endoplasmic reticulum membrane organization"/>
    <property type="evidence" value="ECO:0007669"/>
    <property type="project" value="TreeGrafter"/>
</dbReference>
<dbReference type="GO" id="GO:0005886">
    <property type="term" value="C:plasma membrane"/>
    <property type="evidence" value="ECO:0007669"/>
    <property type="project" value="TreeGrafter"/>
</dbReference>
<proteinExistence type="inferred from homology"/>
<organism evidence="6 7">
    <name type="scientific">Rhamnella rubrinervis</name>
    <dbReference type="NCBI Taxonomy" id="2594499"/>
    <lineage>
        <taxon>Eukaryota</taxon>
        <taxon>Viridiplantae</taxon>
        <taxon>Streptophyta</taxon>
        <taxon>Embryophyta</taxon>
        <taxon>Tracheophyta</taxon>
        <taxon>Spermatophyta</taxon>
        <taxon>Magnoliopsida</taxon>
        <taxon>eudicotyledons</taxon>
        <taxon>Gunneridae</taxon>
        <taxon>Pentapetalae</taxon>
        <taxon>rosids</taxon>
        <taxon>fabids</taxon>
        <taxon>Rosales</taxon>
        <taxon>Rhamnaceae</taxon>
        <taxon>rhamnoid group</taxon>
        <taxon>Rhamneae</taxon>
        <taxon>Rhamnella</taxon>
    </lineage>
</organism>
<dbReference type="PROSITE" id="PS50202">
    <property type="entry name" value="MSP"/>
    <property type="match status" value="1"/>
</dbReference>
<evidence type="ECO:0000259" key="5">
    <source>
        <dbReference type="PROSITE" id="PS50202"/>
    </source>
</evidence>
<comment type="similarity">
    <text evidence="1">Belongs to the VAMP-associated protein (VAP) (TC 9.B.17) family.</text>
</comment>
<dbReference type="GO" id="GO:0061817">
    <property type="term" value="P:endoplasmic reticulum-plasma membrane tethering"/>
    <property type="evidence" value="ECO:0007669"/>
    <property type="project" value="TreeGrafter"/>
</dbReference>
<evidence type="ECO:0000313" key="6">
    <source>
        <dbReference type="EMBL" id="KAF3454385.1"/>
    </source>
</evidence>
<comment type="caution">
    <text evidence="6">The sequence shown here is derived from an EMBL/GenBank/DDBJ whole genome shotgun (WGS) entry which is preliminary data.</text>
</comment>
<name>A0A8K0MR01_9ROSA</name>
<feature type="transmembrane region" description="Helical" evidence="4">
    <location>
        <begin position="339"/>
        <end position="358"/>
    </location>
</feature>
<dbReference type="Pfam" id="PF00635">
    <property type="entry name" value="Motile_Sperm"/>
    <property type="match status" value="1"/>
</dbReference>
<dbReference type="PIRSF" id="PIRSF019693">
    <property type="entry name" value="VAMP-associated"/>
    <property type="match status" value="1"/>
</dbReference>
<dbReference type="OrthoDB" id="264603at2759"/>
<evidence type="ECO:0000256" key="2">
    <source>
        <dbReference type="SAM" id="Coils"/>
    </source>
</evidence>
<gene>
    <name evidence="6" type="ORF">FNV43_RR04832</name>
</gene>
<protein>
    <recommendedName>
        <fullName evidence="5">MSP domain-containing protein</fullName>
    </recommendedName>
</protein>
<feature type="domain" description="MSP" evidence="5">
    <location>
        <begin position="5"/>
        <end position="125"/>
    </location>
</feature>
<accession>A0A8K0MR01</accession>
<evidence type="ECO:0000256" key="4">
    <source>
        <dbReference type="SAM" id="Phobius"/>
    </source>
</evidence>
<keyword evidence="7" id="KW-1185">Reference proteome</keyword>
<reference evidence="6" key="1">
    <citation type="submission" date="2020-03" db="EMBL/GenBank/DDBJ databases">
        <title>A high-quality chromosome-level genome assembly of a woody plant with both climbing and erect habits, Rhamnella rubrinervis.</title>
        <authorList>
            <person name="Lu Z."/>
            <person name="Yang Y."/>
            <person name="Zhu X."/>
            <person name="Sun Y."/>
        </authorList>
    </citation>
    <scope>NUCLEOTIDE SEQUENCE</scope>
    <source>
        <strain evidence="6">BYM</strain>
        <tissue evidence="6">Leaf</tissue>
    </source>
</reference>
<feature type="coiled-coil region" evidence="2">
    <location>
        <begin position="279"/>
        <end position="313"/>
    </location>
</feature>
<feature type="region of interest" description="Disordered" evidence="3">
    <location>
        <begin position="182"/>
        <end position="205"/>
    </location>
</feature>
<dbReference type="InterPro" id="IPR013783">
    <property type="entry name" value="Ig-like_fold"/>
</dbReference>
<dbReference type="InterPro" id="IPR016763">
    <property type="entry name" value="VAP"/>
</dbReference>
<dbReference type="Gene3D" id="2.60.40.10">
    <property type="entry name" value="Immunoglobulins"/>
    <property type="match status" value="1"/>
</dbReference>
<dbReference type="SUPFAM" id="SSF49354">
    <property type="entry name" value="PapD-like"/>
    <property type="match status" value="1"/>
</dbReference>
<dbReference type="PANTHER" id="PTHR10809:SF45">
    <property type="entry name" value="VESICLE-ASSOCIATED PROTEIN 2-2"/>
    <property type="match status" value="1"/>
</dbReference>
<dbReference type="AlphaFoldDB" id="A0A8K0MR01"/>
<dbReference type="PANTHER" id="PTHR10809">
    <property type="entry name" value="VESICLE-ASSOCIATED MEMBRANE PROTEIN-ASSOCIATED PROTEIN"/>
    <property type="match status" value="1"/>
</dbReference>